<evidence type="ECO:0000313" key="1">
    <source>
        <dbReference type="EMBL" id="CAD6235224.1"/>
    </source>
</evidence>
<proteinExistence type="predicted"/>
<comment type="caution">
    <text evidence="1">The sequence shown here is derived from an EMBL/GenBank/DDBJ whole genome shotgun (WGS) entry which is preliminary data.</text>
</comment>
<protein>
    <submittedName>
        <fullName evidence="1">Uncharacterized protein</fullName>
    </submittedName>
</protein>
<dbReference type="AlphaFoldDB" id="A0A811P213"/>
<gene>
    <name evidence="1" type="ORF">NCGR_LOCUS23500</name>
</gene>
<dbReference type="Proteomes" id="UP000604825">
    <property type="component" value="Unassembled WGS sequence"/>
</dbReference>
<organism evidence="1 2">
    <name type="scientific">Miscanthus lutarioriparius</name>
    <dbReference type="NCBI Taxonomy" id="422564"/>
    <lineage>
        <taxon>Eukaryota</taxon>
        <taxon>Viridiplantae</taxon>
        <taxon>Streptophyta</taxon>
        <taxon>Embryophyta</taxon>
        <taxon>Tracheophyta</taxon>
        <taxon>Spermatophyta</taxon>
        <taxon>Magnoliopsida</taxon>
        <taxon>Liliopsida</taxon>
        <taxon>Poales</taxon>
        <taxon>Poaceae</taxon>
        <taxon>PACMAD clade</taxon>
        <taxon>Panicoideae</taxon>
        <taxon>Andropogonodae</taxon>
        <taxon>Andropogoneae</taxon>
        <taxon>Saccharinae</taxon>
        <taxon>Miscanthus</taxon>
    </lineage>
</organism>
<dbReference type="OrthoDB" id="1938664at2759"/>
<accession>A0A811P213</accession>
<evidence type="ECO:0000313" key="2">
    <source>
        <dbReference type="Proteomes" id="UP000604825"/>
    </source>
</evidence>
<sequence length="142" mass="14782">MELLLLNPAATHRHFGGLAAVIPLAGRSVVRCCVSASIAAAALLKFSGPKKRGKTEIQETMLTPPVLHHRLRRDGAPLQHRDQQAAQPGGVRRTAAVVQAALAEDLGAGLQPDGLAKLDAVAGEQLGEDAAQRAEHAPARSG</sequence>
<keyword evidence="2" id="KW-1185">Reference proteome</keyword>
<name>A0A811P213_9POAL</name>
<reference evidence="1" key="1">
    <citation type="submission" date="2020-10" db="EMBL/GenBank/DDBJ databases">
        <authorList>
            <person name="Han B."/>
            <person name="Lu T."/>
            <person name="Zhao Q."/>
            <person name="Huang X."/>
            <person name="Zhao Y."/>
        </authorList>
    </citation>
    <scope>NUCLEOTIDE SEQUENCE</scope>
</reference>
<dbReference type="EMBL" id="CAJGYO010000006">
    <property type="protein sequence ID" value="CAD6235224.1"/>
    <property type="molecule type" value="Genomic_DNA"/>
</dbReference>